<feature type="signal peptide" evidence="3">
    <location>
        <begin position="1"/>
        <end position="27"/>
    </location>
</feature>
<keyword evidence="3" id="KW-0732">Signal</keyword>
<evidence type="ECO:0000256" key="2">
    <source>
        <dbReference type="SAM" id="Phobius"/>
    </source>
</evidence>
<sequence length="234" mass="24662">MLGQRVFSFHYFETLPLLLLLLHDVQSDSTTATLSISQDPAWIQERACGQRCVWIDSGHIGAPYSDIVMFLDCPGSPYLNGCFCRTDFETSVTSFLGSCVSSRCSSASVPDIAREISTALSIWSHYCSTAAGVVFPSVTSLATSGSSSTGPITVGNTATERSNITPASQSSSTSVDTSVNSTQTTTSSGKFSDGSGLSESDKIAIGVGLGMGIPSILIALVTFVSLSRRRRAQE</sequence>
<keyword evidence="2" id="KW-1133">Transmembrane helix</keyword>
<feature type="transmembrane region" description="Helical" evidence="2">
    <location>
        <begin position="203"/>
        <end position="226"/>
    </location>
</feature>
<feature type="chain" id="PRO_5040410625" description="Extracellular membrane protein CFEM domain-containing protein" evidence="3">
    <location>
        <begin position="28"/>
        <end position="234"/>
    </location>
</feature>
<evidence type="ECO:0000256" key="3">
    <source>
        <dbReference type="SAM" id="SignalP"/>
    </source>
</evidence>
<dbReference type="Proteomes" id="UP000799772">
    <property type="component" value="Unassembled WGS sequence"/>
</dbReference>
<evidence type="ECO:0008006" key="6">
    <source>
        <dbReference type="Google" id="ProtNLM"/>
    </source>
</evidence>
<reference evidence="4" key="1">
    <citation type="journal article" date="2020" name="Stud. Mycol.">
        <title>101 Dothideomycetes genomes: a test case for predicting lifestyles and emergence of pathogens.</title>
        <authorList>
            <person name="Haridas S."/>
            <person name="Albert R."/>
            <person name="Binder M."/>
            <person name="Bloem J."/>
            <person name="Labutti K."/>
            <person name="Salamov A."/>
            <person name="Andreopoulos B."/>
            <person name="Baker S."/>
            <person name="Barry K."/>
            <person name="Bills G."/>
            <person name="Bluhm B."/>
            <person name="Cannon C."/>
            <person name="Castanera R."/>
            <person name="Culley D."/>
            <person name="Daum C."/>
            <person name="Ezra D."/>
            <person name="Gonzalez J."/>
            <person name="Henrissat B."/>
            <person name="Kuo A."/>
            <person name="Liang C."/>
            <person name="Lipzen A."/>
            <person name="Lutzoni F."/>
            <person name="Magnuson J."/>
            <person name="Mondo S."/>
            <person name="Nolan M."/>
            <person name="Ohm R."/>
            <person name="Pangilinan J."/>
            <person name="Park H.-J."/>
            <person name="Ramirez L."/>
            <person name="Alfaro M."/>
            <person name="Sun H."/>
            <person name="Tritt A."/>
            <person name="Yoshinaga Y."/>
            <person name="Zwiers L.-H."/>
            <person name="Turgeon B."/>
            <person name="Goodwin S."/>
            <person name="Spatafora J."/>
            <person name="Crous P."/>
            <person name="Grigoriev I."/>
        </authorList>
    </citation>
    <scope>NUCLEOTIDE SEQUENCE</scope>
    <source>
        <strain evidence="4">CBS 133067</strain>
    </source>
</reference>
<evidence type="ECO:0000256" key="1">
    <source>
        <dbReference type="SAM" id="MobiDB-lite"/>
    </source>
</evidence>
<name>A0A9P4M7V6_9PEZI</name>
<gene>
    <name evidence="4" type="ORF">NA57DRAFT_59246</name>
</gene>
<keyword evidence="5" id="KW-1185">Reference proteome</keyword>
<proteinExistence type="predicted"/>
<evidence type="ECO:0000313" key="5">
    <source>
        <dbReference type="Proteomes" id="UP000799772"/>
    </source>
</evidence>
<feature type="compositionally biased region" description="Low complexity" evidence="1">
    <location>
        <begin position="168"/>
        <end position="188"/>
    </location>
</feature>
<evidence type="ECO:0000313" key="4">
    <source>
        <dbReference type="EMBL" id="KAF2096189.1"/>
    </source>
</evidence>
<keyword evidence="2" id="KW-0472">Membrane</keyword>
<keyword evidence="2" id="KW-0812">Transmembrane</keyword>
<organism evidence="4 5">
    <name type="scientific">Rhizodiscina lignyota</name>
    <dbReference type="NCBI Taxonomy" id="1504668"/>
    <lineage>
        <taxon>Eukaryota</taxon>
        <taxon>Fungi</taxon>
        <taxon>Dikarya</taxon>
        <taxon>Ascomycota</taxon>
        <taxon>Pezizomycotina</taxon>
        <taxon>Dothideomycetes</taxon>
        <taxon>Pleosporomycetidae</taxon>
        <taxon>Aulographales</taxon>
        <taxon>Rhizodiscinaceae</taxon>
        <taxon>Rhizodiscina</taxon>
    </lineage>
</organism>
<accession>A0A9P4M7V6</accession>
<dbReference type="OrthoDB" id="5421290at2759"/>
<comment type="caution">
    <text evidence="4">The sequence shown here is derived from an EMBL/GenBank/DDBJ whole genome shotgun (WGS) entry which is preliminary data.</text>
</comment>
<feature type="compositionally biased region" description="Polar residues" evidence="1">
    <location>
        <begin position="150"/>
        <end position="167"/>
    </location>
</feature>
<dbReference type="EMBL" id="ML978130">
    <property type="protein sequence ID" value="KAF2096189.1"/>
    <property type="molecule type" value="Genomic_DNA"/>
</dbReference>
<dbReference type="AlphaFoldDB" id="A0A9P4M7V6"/>
<feature type="region of interest" description="Disordered" evidence="1">
    <location>
        <begin position="143"/>
        <end position="197"/>
    </location>
</feature>
<protein>
    <recommendedName>
        <fullName evidence="6">Extracellular membrane protein CFEM domain-containing protein</fullName>
    </recommendedName>
</protein>